<dbReference type="EMBL" id="JABWDY010039830">
    <property type="protein sequence ID" value="KAF5178647.1"/>
    <property type="molecule type" value="Genomic_DNA"/>
</dbReference>
<gene>
    <name evidence="5" type="ORF">FRX31_031766</name>
</gene>
<proteinExistence type="inferred from homology"/>
<accession>A0A7J6V1G3</accession>
<dbReference type="PROSITE" id="PS50213">
    <property type="entry name" value="FAS1"/>
    <property type="match status" value="1"/>
</dbReference>
<evidence type="ECO:0000313" key="6">
    <source>
        <dbReference type="Proteomes" id="UP000554482"/>
    </source>
</evidence>
<keyword evidence="2" id="KW-1133">Transmembrane helix</keyword>
<dbReference type="InterPro" id="IPR000782">
    <property type="entry name" value="FAS1_domain"/>
</dbReference>
<organism evidence="5 6">
    <name type="scientific">Thalictrum thalictroides</name>
    <name type="common">Rue-anemone</name>
    <name type="synonym">Anemone thalictroides</name>
    <dbReference type="NCBI Taxonomy" id="46969"/>
    <lineage>
        <taxon>Eukaryota</taxon>
        <taxon>Viridiplantae</taxon>
        <taxon>Streptophyta</taxon>
        <taxon>Embryophyta</taxon>
        <taxon>Tracheophyta</taxon>
        <taxon>Spermatophyta</taxon>
        <taxon>Magnoliopsida</taxon>
        <taxon>Ranunculales</taxon>
        <taxon>Ranunculaceae</taxon>
        <taxon>Thalictroideae</taxon>
        <taxon>Thalictrum</taxon>
    </lineage>
</organism>
<evidence type="ECO:0000256" key="2">
    <source>
        <dbReference type="SAM" id="Phobius"/>
    </source>
</evidence>
<feature type="signal peptide" evidence="3">
    <location>
        <begin position="1"/>
        <end position="24"/>
    </location>
</feature>
<feature type="chain" id="PRO_5029896734" description="FAS1 domain-containing protein" evidence="3">
    <location>
        <begin position="25"/>
        <end position="239"/>
    </location>
</feature>
<evidence type="ECO:0000259" key="4">
    <source>
        <dbReference type="PROSITE" id="PS50213"/>
    </source>
</evidence>
<dbReference type="PANTHER" id="PTHR33985:SF29">
    <property type="entry name" value="FAS1 DOMAIN-CONTAINING PROTEIN"/>
    <property type="match status" value="1"/>
</dbReference>
<evidence type="ECO:0000313" key="5">
    <source>
        <dbReference type="EMBL" id="KAF5178647.1"/>
    </source>
</evidence>
<evidence type="ECO:0000256" key="1">
    <source>
        <dbReference type="ARBA" id="ARBA00007843"/>
    </source>
</evidence>
<keyword evidence="2" id="KW-0812">Transmembrane</keyword>
<dbReference type="SUPFAM" id="SSF82153">
    <property type="entry name" value="FAS1 domain"/>
    <property type="match status" value="1"/>
</dbReference>
<sequence length="239" mass="26406">MALRFFNFLLLLSVFSVLLLPIGGETSIAVDHNNNGPQIHVEKISQALSDAGYHAMSLTLEVALPTLISSNTINTSCGLTIFAPPDQLFLSLKYYRQPPITLLEYHVAHTKLDKESLRSPAPPRGSKIDTFLPGHPLVITTLHDSEASINGVEIKQWNIYNDGNVVVHGVADFFDPAYQTILYPWYDSATANIKGSTEGSGDGNHFIIFWVVMGLLLGSVSGTLVYRYPWRKDGYTLLK</sequence>
<evidence type="ECO:0000256" key="3">
    <source>
        <dbReference type="SAM" id="SignalP"/>
    </source>
</evidence>
<feature type="transmembrane region" description="Helical" evidence="2">
    <location>
        <begin position="206"/>
        <end position="226"/>
    </location>
</feature>
<dbReference type="InterPro" id="IPR052806">
    <property type="entry name" value="Fasciclin-like_AGP"/>
</dbReference>
<dbReference type="SMART" id="SM00554">
    <property type="entry name" value="FAS1"/>
    <property type="match status" value="1"/>
</dbReference>
<dbReference type="Gene3D" id="2.30.180.10">
    <property type="entry name" value="FAS1 domain"/>
    <property type="match status" value="1"/>
</dbReference>
<protein>
    <recommendedName>
        <fullName evidence="4">FAS1 domain-containing protein</fullName>
    </recommendedName>
</protein>
<keyword evidence="6" id="KW-1185">Reference proteome</keyword>
<name>A0A7J6V1G3_THATH</name>
<dbReference type="OrthoDB" id="1893649at2759"/>
<dbReference type="AlphaFoldDB" id="A0A7J6V1G3"/>
<dbReference type="InterPro" id="IPR036378">
    <property type="entry name" value="FAS1_dom_sf"/>
</dbReference>
<keyword evidence="3" id="KW-0732">Signal</keyword>
<feature type="domain" description="FAS1" evidence="4">
    <location>
        <begin position="41"/>
        <end position="178"/>
    </location>
</feature>
<dbReference type="Pfam" id="PF02469">
    <property type="entry name" value="Fasciclin"/>
    <property type="match status" value="1"/>
</dbReference>
<reference evidence="5 6" key="1">
    <citation type="submission" date="2020-06" db="EMBL/GenBank/DDBJ databases">
        <title>Transcriptomic and genomic resources for Thalictrum thalictroides and T. hernandezii: Facilitating candidate gene discovery in an emerging model plant lineage.</title>
        <authorList>
            <person name="Arias T."/>
            <person name="Riano-Pachon D.M."/>
            <person name="Di Stilio V.S."/>
        </authorList>
    </citation>
    <scope>NUCLEOTIDE SEQUENCE [LARGE SCALE GENOMIC DNA]</scope>
    <source>
        <strain evidence="6">cv. WT478/WT964</strain>
        <tissue evidence="5">Leaves</tissue>
    </source>
</reference>
<comment type="caution">
    <text evidence="5">The sequence shown here is derived from an EMBL/GenBank/DDBJ whole genome shotgun (WGS) entry which is preliminary data.</text>
</comment>
<keyword evidence="2" id="KW-0472">Membrane</keyword>
<dbReference type="PANTHER" id="PTHR33985">
    <property type="entry name" value="OS02G0491300 PROTEIN-RELATED"/>
    <property type="match status" value="1"/>
</dbReference>
<comment type="similarity">
    <text evidence="1">Belongs to the fasciclin-like AGP family.</text>
</comment>
<dbReference type="Proteomes" id="UP000554482">
    <property type="component" value="Unassembled WGS sequence"/>
</dbReference>